<sequence>MASLQELLAEEGFERAKNTSQRQVRFRDRSVALPPDEPSNIALPIYICHDRKSYDKYWKQKDPPKKSILRKGSSTSSVLSSKRASTCADSTRRSNSISMSIREEEGEDRGGSGGGALSPPIVKRSEEEPAIDEVAIRAVVSILSGYIGRYLKDESFRQSIRQKCYYSCLTRRRRRRDDDDDKDYSDNGIIANMELGIESIEKLVETSTTSPAPAKQELRMKSLRNSIRLLSIVASLNNSKTSMNGSTCGTPNSYLSACAQLYLSIVYKMEKNDRISARHLLQVFCDSPFLARTELLPELWEHFFLPHLLHLKIWYAKQVEFLTPNSEFDEQKKMEALTKVYNDQMDLGTAQFALYYKEWLKIGSQPPPVPSVPLPSSIYSTSMRRRSSDSFSSHIELFLAPRLERRTMDLDDHRNHAFMINKWDPEEEEKASTHEDNVKQHVYHQCKFIETRKLMCGLGHKKQDYFRFFTCQSEPTECMVRGSRQQGSISTSNDSMRTTENTTHLPPTDLRRAINTISSSDSLSDCEVAIRVITKNWLDFHGDPAIEKTLSKPPVIGGMLEVLFSSNDDEILELTVSVLAEFVMRNEANRHIILDSDPQLDIFIRLLRNSSLFLKASVLLYLVKPKAKQMISIEWIPLVLRVLEFGDVLQTLLSVQCSPQVTAYYFLDQLLTGFDEDKNLENARQVVSIGGLSLLVKRIETGMFVRRQELLQRTQATRFLKGLLSGWGSLNTMHILFVYLQRARVEERPMVAAILLLLDLLGDPLKCSVYRQEVVEAIIAALDCEMCNERVQEQSAKALLILGGRFSYTGDATTEKWLLKEAGFDDSSSDSFQGKDIVIAELIHSNEEDDAMQNWQRKAAIALLTSGNKRLLAALSDSIANGIPCLARASLVTVSWMSGYLHSICDENLQSEVCSILVPHLIESLNYDKALEERVLASLTLLTLTKTSGTCTDECLSKFSLTDKGLMGHLRNLSQVTWTARELISIITSIGVLS</sequence>
<organism evidence="1 2">
    <name type="scientific">Camellia lanceoleosa</name>
    <dbReference type="NCBI Taxonomy" id="1840588"/>
    <lineage>
        <taxon>Eukaryota</taxon>
        <taxon>Viridiplantae</taxon>
        <taxon>Streptophyta</taxon>
        <taxon>Embryophyta</taxon>
        <taxon>Tracheophyta</taxon>
        <taxon>Spermatophyta</taxon>
        <taxon>Magnoliopsida</taxon>
        <taxon>eudicotyledons</taxon>
        <taxon>Gunneridae</taxon>
        <taxon>Pentapetalae</taxon>
        <taxon>asterids</taxon>
        <taxon>Ericales</taxon>
        <taxon>Theaceae</taxon>
        <taxon>Camellia</taxon>
    </lineage>
</organism>
<name>A0ACC0GFS8_9ERIC</name>
<gene>
    <name evidence="1" type="ORF">LOK49_LG09G02869</name>
</gene>
<protein>
    <submittedName>
        <fullName evidence="1">E3 ubiquitin-protein ligase LIN-1</fullName>
    </submittedName>
</protein>
<accession>A0ACC0GFS8</accession>
<dbReference type="Proteomes" id="UP001060215">
    <property type="component" value="Chromosome 8"/>
</dbReference>
<keyword evidence="2" id="KW-1185">Reference proteome</keyword>
<comment type="caution">
    <text evidence="1">The sequence shown here is derived from an EMBL/GenBank/DDBJ whole genome shotgun (WGS) entry which is preliminary data.</text>
</comment>
<evidence type="ECO:0000313" key="2">
    <source>
        <dbReference type="Proteomes" id="UP001060215"/>
    </source>
</evidence>
<dbReference type="EMBL" id="CM045765">
    <property type="protein sequence ID" value="KAI7999317.1"/>
    <property type="molecule type" value="Genomic_DNA"/>
</dbReference>
<reference evidence="1 2" key="1">
    <citation type="journal article" date="2022" name="Plant J.">
        <title>Chromosome-level genome of Camellia lanceoleosa provides a valuable resource for understanding genome evolution and self-incompatibility.</title>
        <authorList>
            <person name="Gong W."/>
            <person name="Xiao S."/>
            <person name="Wang L."/>
            <person name="Liao Z."/>
            <person name="Chang Y."/>
            <person name="Mo W."/>
            <person name="Hu G."/>
            <person name="Li W."/>
            <person name="Zhao G."/>
            <person name="Zhu H."/>
            <person name="Hu X."/>
            <person name="Ji K."/>
            <person name="Xiang X."/>
            <person name="Song Q."/>
            <person name="Yuan D."/>
            <person name="Jin S."/>
            <person name="Zhang L."/>
        </authorList>
    </citation>
    <scope>NUCLEOTIDE SEQUENCE [LARGE SCALE GENOMIC DNA]</scope>
    <source>
        <strain evidence="1">SQ_2022a</strain>
    </source>
</reference>
<proteinExistence type="predicted"/>
<evidence type="ECO:0000313" key="1">
    <source>
        <dbReference type="EMBL" id="KAI7999317.1"/>
    </source>
</evidence>